<proteinExistence type="predicted"/>
<dbReference type="WBParaSite" id="MBELARI_LOCUS12128">
    <property type="protein sequence ID" value="MBELARI_LOCUS12128"/>
    <property type="gene ID" value="MBELARI_LOCUS12128"/>
</dbReference>
<feature type="chain" id="PRO_5042108790" description="Snake toxin/toxin-like domain-containing protein" evidence="1">
    <location>
        <begin position="20"/>
        <end position="128"/>
    </location>
</feature>
<evidence type="ECO:0000259" key="2">
    <source>
        <dbReference type="Pfam" id="PF00087"/>
    </source>
</evidence>
<keyword evidence="3" id="KW-1185">Reference proteome</keyword>
<evidence type="ECO:0000313" key="3">
    <source>
        <dbReference type="Proteomes" id="UP000887575"/>
    </source>
</evidence>
<evidence type="ECO:0000256" key="1">
    <source>
        <dbReference type="SAM" id="SignalP"/>
    </source>
</evidence>
<keyword evidence="1" id="KW-0732">Signal</keyword>
<name>A0AAF3J2H5_9BILA</name>
<dbReference type="InterPro" id="IPR035076">
    <property type="entry name" value="Toxin/TOLIP"/>
</dbReference>
<dbReference type="AlphaFoldDB" id="A0AAF3J2H5"/>
<dbReference type="Pfam" id="PF00087">
    <property type="entry name" value="Toxin_TOLIP"/>
    <property type="match status" value="1"/>
</dbReference>
<feature type="signal peptide" evidence="1">
    <location>
        <begin position="1"/>
        <end position="19"/>
    </location>
</feature>
<evidence type="ECO:0000313" key="4">
    <source>
        <dbReference type="WBParaSite" id="MBELARI_LOCUS12128"/>
    </source>
</evidence>
<protein>
    <recommendedName>
        <fullName evidence="2">Snake toxin/toxin-like domain-containing protein</fullName>
    </recommendedName>
</protein>
<organism evidence="3 4">
    <name type="scientific">Mesorhabditis belari</name>
    <dbReference type="NCBI Taxonomy" id="2138241"/>
    <lineage>
        <taxon>Eukaryota</taxon>
        <taxon>Metazoa</taxon>
        <taxon>Ecdysozoa</taxon>
        <taxon>Nematoda</taxon>
        <taxon>Chromadorea</taxon>
        <taxon>Rhabditida</taxon>
        <taxon>Rhabditina</taxon>
        <taxon>Rhabditomorpha</taxon>
        <taxon>Rhabditoidea</taxon>
        <taxon>Rhabditidae</taxon>
        <taxon>Mesorhabditinae</taxon>
        <taxon>Mesorhabditis</taxon>
    </lineage>
</organism>
<feature type="domain" description="Snake toxin/toxin-like" evidence="2">
    <location>
        <begin position="41"/>
        <end position="103"/>
    </location>
</feature>
<accession>A0AAF3J2H5</accession>
<dbReference type="SUPFAM" id="SSF57302">
    <property type="entry name" value="Snake toxin-like"/>
    <property type="match status" value="1"/>
</dbReference>
<sequence>MLQKITFIAILIFLHPSVQVNLNYRQCWVYIPGISQGPMIINCTNGDNICVRISGGDNLNNPSFVAKGCSQGWCNGKNMSIDYTLQSADGLSTMSCCDTDLCNSTPQFAFPFLSIVLISFISFIKNSL</sequence>
<dbReference type="Gene3D" id="2.10.60.10">
    <property type="entry name" value="CD59"/>
    <property type="match status" value="1"/>
</dbReference>
<dbReference type="Proteomes" id="UP000887575">
    <property type="component" value="Unassembled WGS sequence"/>
</dbReference>
<dbReference type="InterPro" id="IPR045860">
    <property type="entry name" value="Snake_toxin-like_sf"/>
</dbReference>
<reference evidence="4" key="1">
    <citation type="submission" date="2024-02" db="UniProtKB">
        <authorList>
            <consortium name="WormBaseParasite"/>
        </authorList>
    </citation>
    <scope>IDENTIFICATION</scope>
</reference>